<evidence type="ECO:0000256" key="1">
    <source>
        <dbReference type="ARBA" id="ARBA00004267"/>
    </source>
</evidence>
<evidence type="ECO:0000256" key="5">
    <source>
        <dbReference type="ARBA" id="ARBA00023212"/>
    </source>
</evidence>
<name>A0AAN6SEH8_9PEZI</name>
<comment type="caution">
    <text evidence="10">The sequence shown here is derived from an EMBL/GenBank/DDBJ whole genome shotgun (WGS) entry which is preliminary data.</text>
</comment>
<feature type="compositionally biased region" description="Polar residues" evidence="7">
    <location>
        <begin position="49"/>
        <end position="61"/>
    </location>
</feature>
<keyword evidence="5" id="KW-0206">Cytoskeleton</keyword>
<feature type="compositionally biased region" description="Gly residues" evidence="7">
    <location>
        <begin position="1463"/>
        <end position="1476"/>
    </location>
</feature>
<feature type="coiled-coil region" evidence="6">
    <location>
        <begin position="1164"/>
        <end position="1240"/>
    </location>
</feature>
<evidence type="ECO:0000313" key="11">
    <source>
        <dbReference type="Proteomes" id="UP001303222"/>
    </source>
</evidence>
<dbReference type="InterPro" id="IPR019528">
    <property type="entry name" value="PACT_domain"/>
</dbReference>
<dbReference type="PANTHER" id="PTHR43941">
    <property type="entry name" value="STRUCTURAL MAINTENANCE OF CHROMOSOMES PROTEIN 2"/>
    <property type="match status" value="1"/>
</dbReference>
<dbReference type="EMBL" id="MU859186">
    <property type="protein sequence ID" value="KAK3950223.1"/>
    <property type="molecule type" value="Genomic_DNA"/>
</dbReference>
<dbReference type="Pfam" id="PF07989">
    <property type="entry name" value="Cnn_1N"/>
    <property type="match status" value="1"/>
</dbReference>
<evidence type="ECO:0000256" key="7">
    <source>
        <dbReference type="SAM" id="MobiDB-lite"/>
    </source>
</evidence>
<reference evidence="10" key="2">
    <citation type="submission" date="2023-06" db="EMBL/GenBank/DDBJ databases">
        <authorList>
            <consortium name="Lawrence Berkeley National Laboratory"/>
            <person name="Mondo S.J."/>
            <person name="Hensen N."/>
            <person name="Bonometti L."/>
            <person name="Westerberg I."/>
            <person name="Brannstrom I.O."/>
            <person name="Guillou S."/>
            <person name="Cros-Aarteil S."/>
            <person name="Calhoun S."/>
            <person name="Haridas S."/>
            <person name="Kuo A."/>
            <person name="Pangilinan J."/>
            <person name="Riley R."/>
            <person name="Labutti K."/>
            <person name="Andreopoulos B."/>
            <person name="Lipzen A."/>
            <person name="Chen C."/>
            <person name="Yanf M."/>
            <person name="Daum C."/>
            <person name="Ng V."/>
            <person name="Clum A."/>
            <person name="Steindorff A."/>
            <person name="Ohm R."/>
            <person name="Martin F."/>
            <person name="Silar P."/>
            <person name="Natvig D."/>
            <person name="Lalanne C."/>
            <person name="Gautier V."/>
            <person name="Ament-Velasquez S.L."/>
            <person name="Kruys A."/>
            <person name="Hutchinson M.I."/>
            <person name="Powell A.J."/>
            <person name="Barry K."/>
            <person name="Miller A.N."/>
            <person name="Grigoriev I.V."/>
            <person name="Debuchy R."/>
            <person name="Gladieux P."/>
            <person name="Thoren M.H."/>
            <person name="Johannesson H."/>
        </authorList>
    </citation>
    <scope>NUCLEOTIDE SEQUENCE</scope>
    <source>
        <strain evidence="10">CBS 626.80</strain>
    </source>
</reference>
<keyword evidence="2" id="KW-0963">Cytoplasm</keyword>
<accession>A0AAN6SEH8</accession>
<feature type="coiled-coil region" evidence="6">
    <location>
        <begin position="992"/>
        <end position="1019"/>
    </location>
</feature>
<feature type="region of interest" description="Disordered" evidence="7">
    <location>
        <begin position="49"/>
        <end position="72"/>
    </location>
</feature>
<dbReference type="Gene3D" id="1.10.287.1490">
    <property type="match status" value="1"/>
</dbReference>
<evidence type="ECO:0000256" key="2">
    <source>
        <dbReference type="ARBA" id="ARBA00022490"/>
    </source>
</evidence>
<comment type="subcellular location">
    <subcellularLocation>
        <location evidence="1">Cytoplasm</location>
        <location evidence="1">Cytoskeleton</location>
        <location evidence="1">Microtubule organizing center</location>
    </subcellularLocation>
</comment>
<keyword evidence="4 6" id="KW-0175">Coiled coil</keyword>
<evidence type="ECO:0000313" key="10">
    <source>
        <dbReference type="EMBL" id="KAK3950223.1"/>
    </source>
</evidence>
<feature type="compositionally biased region" description="Polar residues" evidence="7">
    <location>
        <begin position="1371"/>
        <end position="1390"/>
    </location>
</feature>
<feature type="domain" description="Centrosomin N-terminal motif 1" evidence="8">
    <location>
        <begin position="175"/>
        <end position="248"/>
    </location>
</feature>
<dbReference type="Pfam" id="PF10495">
    <property type="entry name" value="PACT_coil_coil"/>
    <property type="match status" value="1"/>
</dbReference>
<dbReference type="Proteomes" id="UP001303222">
    <property type="component" value="Unassembled WGS sequence"/>
</dbReference>
<proteinExistence type="predicted"/>
<feature type="domain" description="Pericentrin/AKAP-450 centrosomal targeting" evidence="9">
    <location>
        <begin position="1311"/>
        <end position="1420"/>
    </location>
</feature>
<organism evidence="10 11">
    <name type="scientific">Pseudoneurospora amorphoporcata</name>
    <dbReference type="NCBI Taxonomy" id="241081"/>
    <lineage>
        <taxon>Eukaryota</taxon>
        <taxon>Fungi</taxon>
        <taxon>Dikarya</taxon>
        <taxon>Ascomycota</taxon>
        <taxon>Pezizomycotina</taxon>
        <taxon>Sordariomycetes</taxon>
        <taxon>Sordariomycetidae</taxon>
        <taxon>Sordariales</taxon>
        <taxon>Sordariaceae</taxon>
        <taxon>Pseudoneurospora</taxon>
    </lineage>
</organism>
<feature type="region of interest" description="Disordered" evidence="7">
    <location>
        <begin position="1371"/>
        <end position="1400"/>
    </location>
</feature>
<sequence>MVQPGIEGLGTPRTAVGDATFLDRQPDFDLSQELSFHSPSKDATIAQQLRNGNRPNLSTPRGTRAPRAPFTNRRNVQANGNINVGGPEFTPLLKSATRNSARRLPGKENGRKTPNFLERIDEDITPLPKLNTSVYSSHTPLPNDATVSSTEVTTPITIRRRDGAKGPLDAGNQLSLREQENVVNKIEKENFGLKLKIHFLEEALRKAGPGFSEAALKENTELKVDKVTMQRDLQRYKKTLTSAEKELEKYRAQMMEMQEKATKRFSDDNQRVELERLRQLVEEKEAEIRRLQQLLEQGQGQGENEKVEELQEHIADLEHDIRQKDLTIDEHEEEVEELREKAAEFEEQLKEAQERIAELEEKAPVGGVLQEAQETIEDLQHDVRRLEQQLDDMKDKAEEAISQKDRAEANLQELQNEMANKSVMTKGLSRQVEEKVARLQSELENARQECVTIAQQRDAQSAEVENLKSTLRQVQQERQSLEQTRASMAARLERGQAQLDQLSSEKQLLQERHDAMANESASLRREMSGLQTAVSALELNMERERQNALNIEQNIRAQYKDEMDRLNNHVLSVEQNLRAQYAEEMKRLNNEISDLQAECREKDNLYDNDSEKWEAERRQLQSELNRAQERASGLQMSLDQLRQIEGNLSNKEARVQQALQLENERHKREEALLSRQIQELQQNLQSRQAMLEELRKEMRQVQDQHRQTQLDYQAQTDKVAALEDEVEVLQAALDEESERADQDLEQIQKECDDLKQKLACAQATSNTTRASMNASNANAQPYNENAASLRLQLADASENLARITRERKLLQERYNNLDAEARSLRINLSHTTAERDELETELQQYKDQGPDQDTFQLDQEKLNLRSAKTRLDNEVRRLREENRSLLEQQRSIQKSLEEEIEKASAEEERLNQEILQLQAKARDSSSSAPGELVTARRTIRELERRIAELETQKATSSMFPNLGGVEGNHEISLLQRDLTAARKKEIELLQREATQKETIKLLKRQVADLERKVHEATISKLAVSPLSSHGGSAQKNEISELRHQLTTAHQSIYDLKKALREAERRASASAEEIQRQFEDLEDEKMELEQLLDEAQIAAEEAQQAHEQALKKYKERSEKYKRERNELVAASLEDQKQRANKLGKHHAADLDNSLLSDISMSLEERRDLHNMLKESQLAADKLDREVREQREALEEMMAIEVALRKKLERARSERAAYRASAEKLHRNVKTLTCEKEKAFREAEMVVNEAVEEIAKAKGHGPQALVYTPKAKVADGRFDTDTEAIIRAAEAAERRHEKEIRGLVMQMEWMKACWDREARLRKDAAFAKRYLTLEVQIRDACNKADLAIINRIRAELGANNNPTSRKALGQLSSIKKTQQQHGLLTPLASSKKQQPRPAPGKLLKRALTAVRFIVRMRLEAKKFAENDKVRQRLADCVEEMEREDRIRQMRDQWRANQAGPSGSSSGDGGGGRKGGGGHALDHLLNNGKGKGKQKSTGSSSRRDLLMMRGSVI</sequence>
<evidence type="ECO:0000259" key="8">
    <source>
        <dbReference type="Pfam" id="PF07989"/>
    </source>
</evidence>
<feature type="region of interest" description="Disordered" evidence="7">
    <location>
        <begin position="1446"/>
        <end position="1510"/>
    </location>
</feature>
<dbReference type="PANTHER" id="PTHR43941:SF1">
    <property type="entry name" value="STRUCTURAL MAINTENANCE OF CHROMOSOMES PROTEIN 2"/>
    <property type="match status" value="1"/>
</dbReference>
<dbReference type="GO" id="GO:0005815">
    <property type="term" value="C:microtubule organizing center"/>
    <property type="evidence" value="ECO:0007669"/>
    <property type="project" value="UniProtKB-SubCell"/>
</dbReference>
<evidence type="ECO:0000256" key="3">
    <source>
        <dbReference type="ARBA" id="ARBA00022553"/>
    </source>
</evidence>
<protein>
    <submittedName>
        <fullName evidence="10">Uncharacterized protein</fullName>
    </submittedName>
</protein>
<dbReference type="InterPro" id="IPR012943">
    <property type="entry name" value="Cnn_1N"/>
</dbReference>
<feature type="coiled-coil region" evidence="6">
    <location>
        <begin position="226"/>
        <end position="952"/>
    </location>
</feature>
<dbReference type="GO" id="GO:0005737">
    <property type="term" value="C:cytoplasm"/>
    <property type="evidence" value="ECO:0007669"/>
    <property type="project" value="UniProtKB-ARBA"/>
</dbReference>
<feature type="coiled-coil region" evidence="6">
    <location>
        <begin position="1052"/>
        <end position="1129"/>
    </location>
</feature>
<gene>
    <name evidence="10" type="ORF">QBC32DRAFT_376805</name>
</gene>
<keyword evidence="3" id="KW-0597">Phosphoprotein</keyword>
<evidence type="ECO:0000259" key="9">
    <source>
        <dbReference type="Pfam" id="PF10495"/>
    </source>
</evidence>
<evidence type="ECO:0000256" key="4">
    <source>
        <dbReference type="ARBA" id="ARBA00023054"/>
    </source>
</evidence>
<evidence type="ECO:0000256" key="6">
    <source>
        <dbReference type="SAM" id="Coils"/>
    </source>
</evidence>
<reference evidence="10" key="1">
    <citation type="journal article" date="2023" name="Mol. Phylogenet. Evol.">
        <title>Genome-scale phylogeny and comparative genomics of the fungal order Sordariales.</title>
        <authorList>
            <person name="Hensen N."/>
            <person name="Bonometti L."/>
            <person name="Westerberg I."/>
            <person name="Brannstrom I.O."/>
            <person name="Guillou S."/>
            <person name="Cros-Aarteil S."/>
            <person name="Calhoun S."/>
            <person name="Haridas S."/>
            <person name="Kuo A."/>
            <person name="Mondo S."/>
            <person name="Pangilinan J."/>
            <person name="Riley R."/>
            <person name="LaButti K."/>
            <person name="Andreopoulos B."/>
            <person name="Lipzen A."/>
            <person name="Chen C."/>
            <person name="Yan M."/>
            <person name="Daum C."/>
            <person name="Ng V."/>
            <person name="Clum A."/>
            <person name="Steindorff A."/>
            <person name="Ohm R.A."/>
            <person name="Martin F."/>
            <person name="Silar P."/>
            <person name="Natvig D.O."/>
            <person name="Lalanne C."/>
            <person name="Gautier V."/>
            <person name="Ament-Velasquez S.L."/>
            <person name="Kruys A."/>
            <person name="Hutchinson M.I."/>
            <person name="Powell A.J."/>
            <person name="Barry K."/>
            <person name="Miller A.N."/>
            <person name="Grigoriev I.V."/>
            <person name="Debuchy R."/>
            <person name="Gladieux P."/>
            <person name="Hiltunen Thoren M."/>
            <person name="Johannesson H."/>
        </authorList>
    </citation>
    <scope>NUCLEOTIDE SEQUENCE</scope>
    <source>
        <strain evidence="10">CBS 626.80</strain>
    </source>
</reference>
<keyword evidence="11" id="KW-1185">Reference proteome</keyword>